<sequence>MQQLIRPSRSELRIDVDQSGDSIEAELDLLYGRLKTPGNAMNHCTRLSALRPGLLFHHREADGEHYVYVEDVARRRLAGYTVFNRLIEVDRRTDRYVRSPHSKYATVYQGRGIASAIYDWALGRGFCLVSGARQSEGAHALWRSLARRHPLRWIALRGKRMHDLGSDVAPASAAELDTRMLLLGRGFSVAGLRSRGLLHSCHERADRAGDMSCRSY</sequence>
<keyword evidence="2" id="KW-1185">Reference proteome</keyword>
<dbReference type="AlphaFoldDB" id="A0A972FAW7"/>
<accession>A0A972FAW7</accession>
<protein>
    <recommendedName>
        <fullName evidence="3">N-acetyltransferase</fullName>
    </recommendedName>
</protein>
<name>A0A972FAW7_9RHOO</name>
<proteinExistence type="predicted"/>
<comment type="caution">
    <text evidence="1">The sequence shown here is derived from an EMBL/GenBank/DDBJ whole genome shotgun (WGS) entry which is preliminary data.</text>
</comment>
<evidence type="ECO:0000313" key="1">
    <source>
        <dbReference type="EMBL" id="NMG03359.1"/>
    </source>
</evidence>
<dbReference type="Proteomes" id="UP000599523">
    <property type="component" value="Unassembled WGS sequence"/>
</dbReference>
<dbReference type="EMBL" id="WTVM01000053">
    <property type="protein sequence ID" value="NMG03359.1"/>
    <property type="molecule type" value="Genomic_DNA"/>
</dbReference>
<reference evidence="1" key="1">
    <citation type="submission" date="2019-12" db="EMBL/GenBank/DDBJ databases">
        <title>Comparative genomics gives insights into the taxonomy of the Azoarcus-Aromatoleum group and reveals separate origins of nif in the plant-associated Azoarcus and non-plant-associated Aromatoleum sub-groups.</title>
        <authorList>
            <person name="Lafos M."/>
            <person name="Maluk M."/>
            <person name="Batista M."/>
            <person name="Junghare M."/>
            <person name="Carmona M."/>
            <person name="Faoro H."/>
            <person name="Cruz L.M."/>
            <person name="Battistoni F."/>
            <person name="De Souza E."/>
            <person name="Pedrosa F."/>
            <person name="Chen W.-M."/>
            <person name="Poole P.S."/>
            <person name="Dixon R.A."/>
            <person name="James E.K."/>
        </authorList>
    </citation>
    <scope>NUCLEOTIDE SEQUENCE</scope>
    <source>
        <strain evidence="1">NSC3</strain>
    </source>
</reference>
<evidence type="ECO:0008006" key="3">
    <source>
        <dbReference type="Google" id="ProtNLM"/>
    </source>
</evidence>
<organism evidence="1 2">
    <name type="scientific">Azoarcus taiwanensis</name>
    <dbReference type="NCBI Taxonomy" id="666964"/>
    <lineage>
        <taxon>Bacteria</taxon>
        <taxon>Pseudomonadati</taxon>
        <taxon>Pseudomonadota</taxon>
        <taxon>Betaproteobacteria</taxon>
        <taxon>Rhodocyclales</taxon>
        <taxon>Zoogloeaceae</taxon>
        <taxon>Azoarcus</taxon>
    </lineage>
</organism>
<evidence type="ECO:0000313" key="2">
    <source>
        <dbReference type="Proteomes" id="UP000599523"/>
    </source>
</evidence>
<gene>
    <name evidence="1" type="ORF">GPA21_10275</name>
</gene>